<keyword evidence="3" id="KW-1185">Reference proteome</keyword>
<organism evidence="2 3">
    <name type="scientific">Halosegnis marinus</name>
    <dbReference type="NCBI Taxonomy" id="3034023"/>
    <lineage>
        <taxon>Archaea</taxon>
        <taxon>Methanobacteriati</taxon>
        <taxon>Methanobacteriota</taxon>
        <taxon>Stenosarchaea group</taxon>
        <taxon>Halobacteria</taxon>
        <taxon>Halobacteriales</taxon>
        <taxon>Natronomonadaceae</taxon>
        <taxon>Halosegnis</taxon>
    </lineage>
</organism>
<dbReference type="AlphaFoldDB" id="A0ABD5ZLK4"/>
<evidence type="ECO:0000256" key="1">
    <source>
        <dbReference type="SAM" id="Phobius"/>
    </source>
</evidence>
<name>A0ABD5ZLK4_9EURY</name>
<dbReference type="GeneID" id="79265797"/>
<feature type="transmembrane region" description="Helical" evidence="1">
    <location>
        <begin position="49"/>
        <end position="69"/>
    </location>
</feature>
<dbReference type="EMBL" id="JBHTAP010000001">
    <property type="protein sequence ID" value="MFC7234133.1"/>
    <property type="molecule type" value="Genomic_DNA"/>
</dbReference>
<accession>A0ABD5ZLK4</accession>
<protein>
    <submittedName>
        <fullName evidence="2">Uncharacterized protein</fullName>
    </submittedName>
</protein>
<feature type="transmembrane region" description="Helical" evidence="1">
    <location>
        <begin position="26"/>
        <end position="43"/>
    </location>
</feature>
<gene>
    <name evidence="2" type="ORF">ACFQJ4_02260</name>
</gene>
<dbReference type="Proteomes" id="UP001596398">
    <property type="component" value="Unassembled WGS sequence"/>
</dbReference>
<keyword evidence="1" id="KW-1133">Transmembrane helix</keyword>
<dbReference type="RefSeq" id="WP_276235132.1">
    <property type="nucleotide sequence ID" value="NZ_CP119802.1"/>
</dbReference>
<proteinExistence type="predicted"/>
<reference evidence="2 3" key="1">
    <citation type="journal article" date="2019" name="Int. J. Syst. Evol. Microbiol.">
        <title>The Global Catalogue of Microorganisms (GCM) 10K type strain sequencing project: providing services to taxonomists for standard genome sequencing and annotation.</title>
        <authorList>
            <consortium name="The Broad Institute Genomics Platform"/>
            <consortium name="The Broad Institute Genome Sequencing Center for Infectious Disease"/>
            <person name="Wu L."/>
            <person name="Ma J."/>
        </authorList>
    </citation>
    <scope>NUCLEOTIDE SEQUENCE [LARGE SCALE GENOMIC DNA]</scope>
    <source>
        <strain evidence="2 3">DT85</strain>
    </source>
</reference>
<keyword evidence="1" id="KW-0472">Membrane</keyword>
<comment type="caution">
    <text evidence="2">The sequence shown here is derived from an EMBL/GenBank/DDBJ whole genome shotgun (WGS) entry which is preliminary data.</text>
</comment>
<evidence type="ECO:0000313" key="3">
    <source>
        <dbReference type="Proteomes" id="UP001596398"/>
    </source>
</evidence>
<keyword evidence="1" id="KW-0812">Transmembrane</keyword>
<sequence length="76" mass="8056">MSNSTTGSSEFGADTNPVVRAVQLRWKHGAIAFVLGAATYALYGLEQGWSIDAAVFGVTTLGIILYSAVTYRRDAA</sequence>
<evidence type="ECO:0000313" key="2">
    <source>
        <dbReference type="EMBL" id="MFC7234133.1"/>
    </source>
</evidence>